<dbReference type="InterPro" id="IPR046286">
    <property type="entry name" value="DUF6323"/>
</dbReference>
<protein>
    <submittedName>
        <fullName evidence="1">Uncharacterized protein</fullName>
    </submittedName>
</protein>
<organism evidence="1">
    <name type="scientific">bioreactor metagenome</name>
    <dbReference type="NCBI Taxonomy" id="1076179"/>
    <lineage>
        <taxon>unclassified sequences</taxon>
        <taxon>metagenomes</taxon>
        <taxon>ecological metagenomes</taxon>
    </lineage>
</organism>
<accession>A0A645CXG3</accession>
<reference evidence="1" key="1">
    <citation type="submission" date="2019-08" db="EMBL/GenBank/DDBJ databases">
        <authorList>
            <person name="Kucharzyk K."/>
            <person name="Murdoch R.W."/>
            <person name="Higgins S."/>
            <person name="Loffler F."/>
        </authorList>
    </citation>
    <scope>NUCLEOTIDE SEQUENCE</scope>
</reference>
<evidence type="ECO:0000313" key="1">
    <source>
        <dbReference type="EMBL" id="MPM81870.1"/>
    </source>
</evidence>
<dbReference type="Pfam" id="PF19848">
    <property type="entry name" value="DUF6323"/>
    <property type="match status" value="1"/>
</dbReference>
<dbReference type="AlphaFoldDB" id="A0A645CXG3"/>
<comment type="caution">
    <text evidence="1">The sequence shown here is derived from an EMBL/GenBank/DDBJ whole genome shotgun (WGS) entry which is preliminary data.</text>
</comment>
<name>A0A645CXG3_9ZZZZ</name>
<sequence length="140" mass="15792">MRFHILDNSMNKAAVTAVLNCNRISSAFGLTLTPEQAAELIDTRSKALRAAGRLEFGGGVIEKLVFEFSDSAYIQQSDYADTMNYLVELFYMFKSASEDKLNDDELIHFMRDAFERSDGSLELVEGREFESLLESLKGEK</sequence>
<gene>
    <name evidence="1" type="ORF">SDC9_128927</name>
</gene>
<dbReference type="EMBL" id="VSSQ01031099">
    <property type="protein sequence ID" value="MPM81870.1"/>
    <property type="molecule type" value="Genomic_DNA"/>
</dbReference>
<proteinExistence type="predicted"/>